<accession>A0A9P0B7R7</accession>
<protein>
    <recommendedName>
        <fullName evidence="1">Carbohydrate kinase PfkB domain-containing protein</fullName>
    </recommendedName>
</protein>
<dbReference type="Proteomes" id="UP001154078">
    <property type="component" value="Chromosome 5"/>
</dbReference>
<dbReference type="EMBL" id="OV121136">
    <property type="protein sequence ID" value="CAH0557128.1"/>
    <property type="molecule type" value="Genomic_DNA"/>
</dbReference>
<dbReference type="Gene3D" id="3.40.1190.20">
    <property type="match status" value="1"/>
</dbReference>
<evidence type="ECO:0000259" key="1">
    <source>
        <dbReference type="Pfam" id="PF00294"/>
    </source>
</evidence>
<reference evidence="2" key="1">
    <citation type="submission" date="2021-12" db="EMBL/GenBank/DDBJ databases">
        <authorList>
            <person name="King R."/>
        </authorList>
    </citation>
    <scope>NUCLEOTIDE SEQUENCE</scope>
</reference>
<dbReference type="InterPro" id="IPR011611">
    <property type="entry name" value="PfkB_dom"/>
</dbReference>
<sequence length="156" mass="17504">MPHSPLRGNFSAEISFEFDRRRRLRSCGGGTAKERRIVRRLLAIVPSALLLPDALDGRIHIGKFKNQCGGVARNICESLYKIGFPSHFVTVLGKDEAGEKLKSSIPALCRDDLKISSEGRSAQCIVVFDEKKECKFLMGDLDIHSEINAEMRMWIN</sequence>
<name>A0A9P0B7R7_BRAAE</name>
<evidence type="ECO:0000313" key="2">
    <source>
        <dbReference type="EMBL" id="CAH0557128.1"/>
    </source>
</evidence>
<keyword evidence="3" id="KW-1185">Reference proteome</keyword>
<dbReference type="Pfam" id="PF00294">
    <property type="entry name" value="PfkB"/>
    <property type="match status" value="1"/>
</dbReference>
<feature type="domain" description="Carbohydrate kinase PfkB" evidence="1">
    <location>
        <begin position="60"/>
        <end position="145"/>
    </location>
</feature>
<dbReference type="GO" id="GO:0006796">
    <property type="term" value="P:phosphate-containing compound metabolic process"/>
    <property type="evidence" value="ECO:0007669"/>
    <property type="project" value="UniProtKB-ARBA"/>
</dbReference>
<dbReference type="OrthoDB" id="198885at2759"/>
<proteinExistence type="predicted"/>
<gene>
    <name evidence="2" type="ORF">MELIAE_LOCUS7914</name>
</gene>
<dbReference type="AlphaFoldDB" id="A0A9P0B7R7"/>
<evidence type="ECO:0000313" key="3">
    <source>
        <dbReference type="Proteomes" id="UP001154078"/>
    </source>
</evidence>
<dbReference type="InterPro" id="IPR029056">
    <property type="entry name" value="Ribokinase-like"/>
</dbReference>
<dbReference type="SUPFAM" id="SSF53613">
    <property type="entry name" value="Ribokinase-like"/>
    <property type="match status" value="1"/>
</dbReference>
<organism evidence="2 3">
    <name type="scientific">Brassicogethes aeneus</name>
    <name type="common">Rape pollen beetle</name>
    <name type="synonym">Meligethes aeneus</name>
    <dbReference type="NCBI Taxonomy" id="1431903"/>
    <lineage>
        <taxon>Eukaryota</taxon>
        <taxon>Metazoa</taxon>
        <taxon>Ecdysozoa</taxon>
        <taxon>Arthropoda</taxon>
        <taxon>Hexapoda</taxon>
        <taxon>Insecta</taxon>
        <taxon>Pterygota</taxon>
        <taxon>Neoptera</taxon>
        <taxon>Endopterygota</taxon>
        <taxon>Coleoptera</taxon>
        <taxon>Polyphaga</taxon>
        <taxon>Cucujiformia</taxon>
        <taxon>Nitidulidae</taxon>
        <taxon>Meligethinae</taxon>
        <taxon>Brassicogethes</taxon>
    </lineage>
</organism>